<dbReference type="Proteomes" id="UP000663852">
    <property type="component" value="Unassembled WGS sequence"/>
</dbReference>
<reference evidence="2" key="1">
    <citation type="submission" date="2021-02" db="EMBL/GenBank/DDBJ databases">
        <authorList>
            <person name="Nowell W R."/>
        </authorList>
    </citation>
    <scope>NUCLEOTIDE SEQUENCE</scope>
</reference>
<dbReference type="OrthoDB" id="9978004at2759"/>
<evidence type="ECO:0000313" key="2">
    <source>
        <dbReference type="EMBL" id="CAF0793775.1"/>
    </source>
</evidence>
<dbReference type="EMBL" id="CAJNOR010008735">
    <property type="protein sequence ID" value="CAF1636927.1"/>
    <property type="molecule type" value="Genomic_DNA"/>
</dbReference>
<sequence>MESNVFVSFVCLSLWLTVHAASDLSVPVTAFEYDLFRWPHTTPECDRFSQGLQHENVDNDPQSFLKTDCERFRRALACYDSFYSSLDLNTENGRETKKDLDEHNIEYLKKQCANI</sequence>
<gene>
    <name evidence="2" type="ORF">EDS130_LOCUS4481</name>
    <name evidence="3" type="ORF">XAT740_LOCUS52632</name>
</gene>
<evidence type="ECO:0000313" key="3">
    <source>
        <dbReference type="EMBL" id="CAF1636927.1"/>
    </source>
</evidence>
<evidence type="ECO:0000313" key="5">
    <source>
        <dbReference type="Proteomes" id="UP000663852"/>
    </source>
</evidence>
<accession>A0A813SDA8</accession>
<keyword evidence="1" id="KW-0732">Signal</keyword>
<dbReference type="EMBL" id="CAJNOJ010000012">
    <property type="protein sequence ID" value="CAF0793775.1"/>
    <property type="molecule type" value="Genomic_DNA"/>
</dbReference>
<dbReference type="AlphaFoldDB" id="A0A813SDA8"/>
<organism evidence="2 5">
    <name type="scientific">Adineta ricciae</name>
    <name type="common">Rotifer</name>
    <dbReference type="NCBI Taxonomy" id="249248"/>
    <lineage>
        <taxon>Eukaryota</taxon>
        <taxon>Metazoa</taxon>
        <taxon>Spiralia</taxon>
        <taxon>Gnathifera</taxon>
        <taxon>Rotifera</taxon>
        <taxon>Eurotatoria</taxon>
        <taxon>Bdelloidea</taxon>
        <taxon>Adinetida</taxon>
        <taxon>Adinetidae</taxon>
        <taxon>Adineta</taxon>
    </lineage>
</organism>
<evidence type="ECO:0000256" key="1">
    <source>
        <dbReference type="SAM" id="SignalP"/>
    </source>
</evidence>
<proteinExistence type="predicted"/>
<keyword evidence="4" id="KW-1185">Reference proteome</keyword>
<dbReference type="Proteomes" id="UP000663828">
    <property type="component" value="Unassembled WGS sequence"/>
</dbReference>
<comment type="caution">
    <text evidence="2">The sequence shown here is derived from an EMBL/GenBank/DDBJ whole genome shotgun (WGS) entry which is preliminary data.</text>
</comment>
<protein>
    <submittedName>
        <fullName evidence="2">Uncharacterized protein</fullName>
    </submittedName>
</protein>
<feature type="signal peptide" evidence="1">
    <location>
        <begin position="1"/>
        <end position="20"/>
    </location>
</feature>
<feature type="chain" id="PRO_5036409310" evidence="1">
    <location>
        <begin position="21"/>
        <end position="115"/>
    </location>
</feature>
<name>A0A813SDA8_ADIRI</name>
<evidence type="ECO:0000313" key="4">
    <source>
        <dbReference type="Proteomes" id="UP000663828"/>
    </source>
</evidence>